<keyword evidence="3" id="KW-1185">Reference proteome</keyword>
<name>A0A7W3LQX8_ACTNM</name>
<dbReference type="InterPro" id="IPR002575">
    <property type="entry name" value="Aminoglycoside_PTrfase"/>
</dbReference>
<sequence length="256" mass="28798">MASEDVLQDGPHRQIVRVGDTVRRPVQPWTATVHALLRHLQAAGFPYSPRPLGFDEQGREILTFIEGESGPQGWAKVANDQGLSAFARLLRDYHDATEGFSPPDQAVWSCGASALGEGQVVCHGDFGPWNVVWQGDHPVGIIDWDFARPAPGLQDVAYALQYVAPFRDDAECLRWLSFTQVPDRHRRLERFCSAYGLTSTLGIVDAVIDRQRQNIDLVRRLASAGREPQTTWVREGLLEDLDRRLAWSLSNRRLFE</sequence>
<dbReference type="Gene3D" id="3.90.1200.10">
    <property type="match status" value="1"/>
</dbReference>
<evidence type="ECO:0000313" key="2">
    <source>
        <dbReference type="EMBL" id="MBA8952624.1"/>
    </source>
</evidence>
<protein>
    <recommendedName>
        <fullName evidence="1">Aminoglycoside phosphotransferase domain-containing protein</fullName>
    </recommendedName>
</protein>
<dbReference type="InterPro" id="IPR011009">
    <property type="entry name" value="Kinase-like_dom_sf"/>
</dbReference>
<dbReference type="SUPFAM" id="SSF56112">
    <property type="entry name" value="Protein kinase-like (PK-like)"/>
    <property type="match status" value="1"/>
</dbReference>
<organism evidence="2 3">
    <name type="scientific">Actinomadura namibiensis</name>
    <dbReference type="NCBI Taxonomy" id="182080"/>
    <lineage>
        <taxon>Bacteria</taxon>
        <taxon>Bacillati</taxon>
        <taxon>Actinomycetota</taxon>
        <taxon>Actinomycetes</taxon>
        <taxon>Streptosporangiales</taxon>
        <taxon>Thermomonosporaceae</taxon>
        <taxon>Actinomadura</taxon>
    </lineage>
</organism>
<comment type="caution">
    <text evidence="2">The sequence shown here is derived from an EMBL/GenBank/DDBJ whole genome shotgun (WGS) entry which is preliminary data.</text>
</comment>
<evidence type="ECO:0000259" key="1">
    <source>
        <dbReference type="Pfam" id="PF01636"/>
    </source>
</evidence>
<feature type="domain" description="Aminoglycoside phosphotransferase" evidence="1">
    <location>
        <begin position="118"/>
        <end position="173"/>
    </location>
</feature>
<reference evidence="2 3" key="1">
    <citation type="submission" date="2020-08" db="EMBL/GenBank/DDBJ databases">
        <title>Genomic Encyclopedia of Type Strains, Phase IV (KMG-IV): sequencing the most valuable type-strain genomes for metagenomic binning, comparative biology and taxonomic classification.</title>
        <authorList>
            <person name="Goeker M."/>
        </authorList>
    </citation>
    <scope>NUCLEOTIDE SEQUENCE [LARGE SCALE GENOMIC DNA]</scope>
    <source>
        <strain evidence="2 3">DSM 44197</strain>
    </source>
</reference>
<gene>
    <name evidence="2" type="ORF">HNR61_004270</name>
</gene>
<dbReference type="Pfam" id="PF01636">
    <property type="entry name" value="APH"/>
    <property type="match status" value="1"/>
</dbReference>
<evidence type="ECO:0000313" key="3">
    <source>
        <dbReference type="Proteomes" id="UP000572680"/>
    </source>
</evidence>
<proteinExistence type="predicted"/>
<accession>A0A7W3LQX8</accession>
<dbReference type="AlphaFoldDB" id="A0A7W3LQX8"/>
<dbReference type="Proteomes" id="UP000572680">
    <property type="component" value="Unassembled WGS sequence"/>
</dbReference>
<dbReference type="EMBL" id="JACJIA010000005">
    <property type="protein sequence ID" value="MBA8952624.1"/>
    <property type="molecule type" value="Genomic_DNA"/>
</dbReference>
<dbReference type="RefSeq" id="WP_220509593.1">
    <property type="nucleotide sequence ID" value="NZ_BAAALP010000005.1"/>
</dbReference>